<accession>A0A9Q0L3I1</accession>
<protein>
    <submittedName>
        <fullName evidence="1">Uncharacterized protein</fullName>
    </submittedName>
</protein>
<evidence type="ECO:0000313" key="2">
    <source>
        <dbReference type="Proteomes" id="UP001141806"/>
    </source>
</evidence>
<reference evidence="1" key="1">
    <citation type="journal article" date="2023" name="Plant J.">
        <title>The genome of the king protea, Protea cynaroides.</title>
        <authorList>
            <person name="Chang J."/>
            <person name="Duong T.A."/>
            <person name="Schoeman C."/>
            <person name="Ma X."/>
            <person name="Roodt D."/>
            <person name="Barker N."/>
            <person name="Li Z."/>
            <person name="Van de Peer Y."/>
            <person name="Mizrachi E."/>
        </authorList>
    </citation>
    <scope>NUCLEOTIDE SEQUENCE</scope>
    <source>
        <tissue evidence="1">Young leaves</tissue>
    </source>
</reference>
<comment type="caution">
    <text evidence="1">The sequence shown here is derived from an EMBL/GenBank/DDBJ whole genome shotgun (WGS) entry which is preliminary data.</text>
</comment>
<dbReference type="EMBL" id="JAMYWD010000001">
    <property type="protein sequence ID" value="KAJ4981156.1"/>
    <property type="molecule type" value="Genomic_DNA"/>
</dbReference>
<proteinExistence type="predicted"/>
<organism evidence="1 2">
    <name type="scientific">Protea cynaroides</name>
    <dbReference type="NCBI Taxonomy" id="273540"/>
    <lineage>
        <taxon>Eukaryota</taxon>
        <taxon>Viridiplantae</taxon>
        <taxon>Streptophyta</taxon>
        <taxon>Embryophyta</taxon>
        <taxon>Tracheophyta</taxon>
        <taxon>Spermatophyta</taxon>
        <taxon>Magnoliopsida</taxon>
        <taxon>Proteales</taxon>
        <taxon>Proteaceae</taxon>
        <taxon>Protea</taxon>
    </lineage>
</organism>
<keyword evidence="2" id="KW-1185">Reference proteome</keyword>
<sequence length="102" mass="11648">MFGEFEFIEALAPTTLSSSCALNLSLLLQLPHMNLVNVTKLFRTLLDNHGNKSLLFHWAGGAYPTFLTFMEYSPYDLAYCNDLCGRNGFTSWVMYIQLRVKN</sequence>
<dbReference type="Proteomes" id="UP001141806">
    <property type="component" value="Unassembled WGS sequence"/>
</dbReference>
<name>A0A9Q0L3I1_9MAGN</name>
<gene>
    <name evidence="1" type="ORF">NE237_031993</name>
</gene>
<evidence type="ECO:0000313" key="1">
    <source>
        <dbReference type="EMBL" id="KAJ4981156.1"/>
    </source>
</evidence>
<dbReference type="AlphaFoldDB" id="A0A9Q0L3I1"/>